<dbReference type="PANTHER" id="PTHR22091">
    <property type="entry name" value="COILED-COIL DOMAIN-CONTAINING PROTEIN 77"/>
    <property type="match status" value="1"/>
</dbReference>
<name>A0A8H3KX47_9GLOM</name>
<dbReference type="Proteomes" id="UP000615446">
    <property type="component" value="Unassembled WGS sequence"/>
</dbReference>
<dbReference type="OrthoDB" id="191169at2759"/>
<dbReference type="InterPro" id="IPR037696">
    <property type="entry name" value="CCDC77"/>
</dbReference>
<keyword evidence="1" id="KW-0175">Coiled coil</keyword>
<comment type="caution">
    <text evidence="2">The sequence shown here is derived from an EMBL/GenBank/DDBJ whole genome shotgun (WGS) entry which is preliminary data.</text>
</comment>
<feature type="coiled-coil region" evidence="1">
    <location>
        <begin position="140"/>
        <end position="314"/>
    </location>
</feature>
<dbReference type="AlphaFoldDB" id="A0A8H3KX47"/>
<gene>
    <name evidence="2" type="ORF">RCL2_000331400</name>
</gene>
<reference evidence="2" key="1">
    <citation type="submission" date="2019-10" db="EMBL/GenBank/DDBJ databases">
        <title>Conservation and host-specific expression of non-tandemly repeated heterogenous ribosome RNA gene in arbuscular mycorrhizal fungi.</title>
        <authorList>
            <person name="Maeda T."/>
            <person name="Kobayashi Y."/>
            <person name="Nakagawa T."/>
            <person name="Ezawa T."/>
            <person name="Yamaguchi K."/>
            <person name="Bino T."/>
            <person name="Nishimoto Y."/>
            <person name="Shigenobu S."/>
            <person name="Kawaguchi M."/>
        </authorList>
    </citation>
    <scope>NUCLEOTIDE SEQUENCE</scope>
    <source>
        <strain evidence="2">HR1</strain>
    </source>
</reference>
<evidence type="ECO:0000313" key="3">
    <source>
        <dbReference type="Proteomes" id="UP000615446"/>
    </source>
</evidence>
<sequence length="364" mass="43651">MLDPKIEIKKLPLSENLLRYYQERCETAEQEYKDAIDAIDKCKIAHEEHHKLVWDLQQRLQEIADLQKDLSDTQLFLTEERKRFMKVVAENDELRVQELQDRRKIQYLLSITGPLNQDDHSISSKESQGSRVKDPRDNEIESLKLMVKSLQSQLEEQVWELTNKIQRMENVFRENIKEILQLKKDKMTEERRINEELASLLQEFGDLKVKYREEKEKNDAIELGIESKIATKYDSLISELKRQNDQYEGELKSIKFEKEQYEESSNRKIQILQKKVDSLTNNYNNMKKRRDYDFEGFSNDIVMLRKKLKGLEKQILKYAPYDDHEYHLTNIVNETERQIDKVSNELRMLKAPFRERELFLDNIL</sequence>
<evidence type="ECO:0000313" key="2">
    <source>
        <dbReference type="EMBL" id="GES75911.1"/>
    </source>
</evidence>
<accession>A0A8H3KX47</accession>
<evidence type="ECO:0000256" key="1">
    <source>
        <dbReference type="SAM" id="Coils"/>
    </source>
</evidence>
<protein>
    <submittedName>
        <fullName evidence="2">Coiled-coil domain-containing protein 77</fullName>
    </submittedName>
</protein>
<proteinExistence type="predicted"/>
<organism evidence="2 3">
    <name type="scientific">Rhizophagus clarus</name>
    <dbReference type="NCBI Taxonomy" id="94130"/>
    <lineage>
        <taxon>Eukaryota</taxon>
        <taxon>Fungi</taxon>
        <taxon>Fungi incertae sedis</taxon>
        <taxon>Mucoromycota</taxon>
        <taxon>Glomeromycotina</taxon>
        <taxon>Glomeromycetes</taxon>
        <taxon>Glomerales</taxon>
        <taxon>Glomeraceae</taxon>
        <taxon>Rhizophagus</taxon>
    </lineage>
</organism>
<feature type="coiled-coil region" evidence="1">
    <location>
        <begin position="18"/>
        <end position="45"/>
    </location>
</feature>
<dbReference type="EMBL" id="BLAL01000018">
    <property type="protein sequence ID" value="GES75911.1"/>
    <property type="molecule type" value="Genomic_DNA"/>
</dbReference>
<dbReference type="PANTHER" id="PTHR22091:SF1">
    <property type="entry name" value="COILED-COIL DOMAIN-CONTAINING PROTEIN 77"/>
    <property type="match status" value="1"/>
</dbReference>